<keyword evidence="7" id="KW-0805">Transcription regulation</keyword>
<evidence type="ECO:0000313" key="16">
    <source>
        <dbReference type="Proteomes" id="UP001153636"/>
    </source>
</evidence>
<dbReference type="SMART" id="SM00868">
    <property type="entry name" value="zf-AD"/>
    <property type="match status" value="1"/>
</dbReference>
<dbReference type="AlphaFoldDB" id="A0A9P0CTZ2"/>
<dbReference type="PROSITE" id="PS50157">
    <property type="entry name" value="ZINC_FINGER_C2H2_2"/>
    <property type="match status" value="7"/>
</dbReference>
<evidence type="ECO:0000256" key="1">
    <source>
        <dbReference type="ARBA" id="ARBA00004123"/>
    </source>
</evidence>
<evidence type="ECO:0000259" key="14">
    <source>
        <dbReference type="PROSITE" id="PS51915"/>
    </source>
</evidence>
<dbReference type="Pfam" id="PF00096">
    <property type="entry name" value="zf-C2H2"/>
    <property type="match status" value="4"/>
</dbReference>
<feature type="domain" description="C2H2-type" evidence="13">
    <location>
        <begin position="289"/>
        <end position="316"/>
    </location>
</feature>
<feature type="binding site" evidence="12">
    <location>
        <position position="28"/>
    </location>
    <ligand>
        <name>Zn(2+)</name>
        <dbReference type="ChEBI" id="CHEBI:29105"/>
    </ligand>
</feature>
<feature type="binding site" evidence="12">
    <location>
        <position position="25"/>
    </location>
    <ligand>
        <name>Zn(2+)</name>
        <dbReference type="ChEBI" id="CHEBI:29105"/>
    </ligand>
</feature>
<evidence type="ECO:0000256" key="2">
    <source>
        <dbReference type="ARBA" id="ARBA00006991"/>
    </source>
</evidence>
<feature type="domain" description="C2H2-type" evidence="13">
    <location>
        <begin position="419"/>
        <end position="446"/>
    </location>
</feature>
<gene>
    <name evidence="15" type="ORF">PSYICH_LOCUS5172</name>
</gene>
<proteinExistence type="inferred from homology"/>
<dbReference type="EMBL" id="OV651828">
    <property type="protein sequence ID" value="CAH1104216.1"/>
    <property type="molecule type" value="Genomic_DNA"/>
</dbReference>
<dbReference type="Gene3D" id="3.30.160.60">
    <property type="entry name" value="Classic Zinc Finger"/>
    <property type="match status" value="7"/>
</dbReference>
<feature type="domain" description="ZAD" evidence="14">
    <location>
        <begin position="23"/>
        <end position="100"/>
    </location>
</feature>
<dbReference type="Pfam" id="PF13912">
    <property type="entry name" value="zf-C2H2_6"/>
    <property type="match status" value="1"/>
</dbReference>
<keyword evidence="5 11" id="KW-0863">Zinc-finger</keyword>
<sequence length="479" mass="55861">MFEIEIVGEDQETLNILPEELDTICRLCLNKNGSVLLFERKRKKKVVGKFNKLLSYLSLLQVEEDDGMPQKICNTCTTLINEFYYFKEQVNASQVILKIALGKVNIQKEITNVNIEKENVKIDNTEKSDGICKEEIEMISDINEIKVEHSDIESDTIENCDYVNDYVDNFVEVKPIIQEITEEISIKTEQNVKEVPGYTCITCGETFIERKEFLSHRRKERYIKRRMNSNLRRISCPVCKKMVVKDRMEDHMNVHTKTKPHVCEICGKSFASKPNLYTHKVIHREVKPHVCEICGRGFTQMPSLKDHMRCHNNEKLICHICGYDTLTMSAFRCHQRKHLKNKDYGINAPKIGISRRNQYPKKKVCDICNKQFLTYQRLAVHMYVHKGEKPYKCTLCDSRFVQVGQLNCHMRIHTGEKRYECSYCGKKFTINGNLQQHIKIHTGEKPFSCGVCQKSFVTNSSLTKHKRVHDKIWSVTTDK</sequence>
<feature type="binding site" evidence="12">
    <location>
        <position position="73"/>
    </location>
    <ligand>
        <name>Zn(2+)</name>
        <dbReference type="ChEBI" id="CHEBI:29105"/>
    </ligand>
</feature>
<dbReference type="Gene3D" id="3.40.1800.20">
    <property type="match status" value="1"/>
</dbReference>
<keyword evidence="9" id="KW-0804">Transcription</keyword>
<dbReference type="FunFam" id="3.30.160.60:FF:001485">
    <property type="entry name" value="Krueppel-related zinc finger protein"/>
    <property type="match status" value="1"/>
</dbReference>
<dbReference type="PROSITE" id="PS00028">
    <property type="entry name" value="ZINC_FINGER_C2H2_1"/>
    <property type="match status" value="6"/>
</dbReference>
<evidence type="ECO:0000256" key="11">
    <source>
        <dbReference type="PROSITE-ProRule" id="PRU00042"/>
    </source>
</evidence>
<accession>A0A9P0CTZ2</accession>
<name>A0A9P0CTZ2_9CUCU</name>
<feature type="domain" description="C2H2-type" evidence="13">
    <location>
        <begin position="363"/>
        <end position="390"/>
    </location>
</feature>
<dbReference type="GO" id="GO:0000981">
    <property type="term" value="F:DNA-binding transcription factor activity, RNA polymerase II-specific"/>
    <property type="evidence" value="ECO:0007669"/>
    <property type="project" value="TreeGrafter"/>
</dbReference>
<dbReference type="SUPFAM" id="SSF57716">
    <property type="entry name" value="Glucocorticoid receptor-like (DNA-binding domain)"/>
    <property type="match status" value="1"/>
</dbReference>
<feature type="domain" description="C2H2-type" evidence="13">
    <location>
        <begin position="391"/>
        <end position="418"/>
    </location>
</feature>
<keyword evidence="4" id="KW-0677">Repeat</keyword>
<evidence type="ECO:0000256" key="12">
    <source>
        <dbReference type="PROSITE-ProRule" id="PRU01263"/>
    </source>
</evidence>
<keyword evidence="10" id="KW-0539">Nucleus</keyword>
<dbReference type="FunFam" id="3.30.160.60:FF:000646">
    <property type="entry name" value="Myeloid zinc finger 1"/>
    <property type="match status" value="1"/>
</dbReference>
<keyword evidence="8" id="KW-0238">DNA-binding</keyword>
<dbReference type="GO" id="GO:0000978">
    <property type="term" value="F:RNA polymerase II cis-regulatory region sequence-specific DNA binding"/>
    <property type="evidence" value="ECO:0007669"/>
    <property type="project" value="TreeGrafter"/>
</dbReference>
<dbReference type="InterPro" id="IPR012934">
    <property type="entry name" value="Znf_AD"/>
</dbReference>
<dbReference type="GO" id="GO:0005634">
    <property type="term" value="C:nucleus"/>
    <property type="evidence" value="ECO:0007669"/>
    <property type="project" value="UniProtKB-SubCell"/>
</dbReference>
<dbReference type="InterPro" id="IPR036236">
    <property type="entry name" value="Znf_C2H2_sf"/>
</dbReference>
<comment type="similarity">
    <text evidence="2">Belongs to the krueppel C2H2-type zinc-finger protein family.</text>
</comment>
<keyword evidence="3 12" id="KW-0479">Metal-binding</keyword>
<organism evidence="15 16">
    <name type="scientific">Psylliodes chrysocephalus</name>
    <dbReference type="NCBI Taxonomy" id="3402493"/>
    <lineage>
        <taxon>Eukaryota</taxon>
        <taxon>Metazoa</taxon>
        <taxon>Ecdysozoa</taxon>
        <taxon>Arthropoda</taxon>
        <taxon>Hexapoda</taxon>
        <taxon>Insecta</taxon>
        <taxon>Pterygota</taxon>
        <taxon>Neoptera</taxon>
        <taxon>Endopterygota</taxon>
        <taxon>Coleoptera</taxon>
        <taxon>Polyphaga</taxon>
        <taxon>Cucujiformia</taxon>
        <taxon>Chrysomeloidea</taxon>
        <taxon>Chrysomelidae</taxon>
        <taxon>Galerucinae</taxon>
        <taxon>Alticini</taxon>
        <taxon>Psylliodes</taxon>
    </lineage>
</organism>
<keyword evidence="16" id="KW-1185">Reference proteome</keyword>
<reference evidence="15" key="1">
    <citation type="submission" date="2022-01" db="EMBL/GenBank/DDBJ databases">
        <authorList>
            <person name="King R."/>
        </authorList>
    </citation>
    <scope>NUCLEOTIDE SEQUENCE</scope>
</reference>
<dbReference type="FunFam" id="3.30.160.60:FF:000303">
    <property type="entry name" value="Zinc finger protein 41"/>
    <property type="match status" value="1"/>
</dbReference>
<dbReference type="PANTHER" id="PTHR23235:SF142">
    <property type="entry name" value="ZINC FINGER PROTEIN 384"/>
    <property type="match status" value="1"/>
</dbReference>
<evidence type="ECO:0000256" key="8">
    <source>
        <dbReference type="ARBA" id="ARBA00023125"/>
    </source>
</evidence>
<evidence type="ECO:0000256" key="6">
    <source>
        <dbReference type="ARBA" id="ARBA00022833"/>
    </source>
</evidence>
<dbReference type="FunFam" id="3.30.160.60:FF:001480">
    <property type="entry name" value="Si:cabz01071911.3"/>
    <property type="match status" value="1"/>
</dbReference>
<dbReference type="Proteomes" id="UP001153636">
    <property type="component" value="Chromosome 16"/>
</dbReference>
<dbReference type="GO" id="GO:0008270">
    <property type="term" value="F:zinc ion binding"/>
    <property type="evidence" value="ECO:0007669"/>
    <property type="project" value="UniProtKB-UniRule"/>
</dbReference>
<feature type="domain" description="C2H2-type" evidence="13">
    <location>
        <begin position="447"/>
        <end position="469"/>
    </location>
</feature>
<dbReference type="PROSITE" id="PS51915">
    <property type="entry name" value="ZAD"/>
    <property type="match status" value="1"/>
</dbReference>
<evidence type="ECO:0000256" key="3">
    <source>
        <dbReference type="ARBA" id="ARBA00022723"/>
    </source>
</evidence>
<evidence type="ECO:0000256" key="4">
    <source>
        <dbReference type="ARBA" id="ARBA00022737"/>
    </source>
</evidence>
<evidence type="ECO:0000256" key="10">
    <source>
        <dbReference type="ARBA" id="ARBA00023242"/>
    </source>
</evidence>
<dbReference type="SUPFAM" id="SSF57667">
    <property type="entry name" value="beta-beta-alpha zinc fingers"/>
    <property type="match status" value="4"/>
</dbReference>
<feature type="domain" description="C2H2-type" evidence="13">
    <location>
        <begin position="198"/>
        <end position="227"/>
    </location>
</feature>
<dbReference type="PANTHER" id="PTHR23235">
    <property type="entry name" value="KRUEPPEL-LIKE TRANSCRIPTION FACTOR"/>
    <property type="match status" value="1"/>
</dbReference>
<evidence type="ECO:0000313" key="15">
    <source>
        <dbReference type="EMBL" id="CAH1104216.1"/>
    </source>
</evidence>
<feature type="binding site" evidence="12">
    <location>
        <position position="76"/>
    </location>
    <ligand>
        <name>Zn(2+)</name>
        <dbReference type="ChEBI" id="CHEBI:29105"/>
    </ligand>
</feature>
<dbReference type="SMART" id="SM00355">
    <property type="entry name" value="ZnF_C2H2"/>
    <property type="match status" value="9"/>
</dbReference>
<dbReference type="Pfam" id="PF07776">
    <property type="entry name" value="zf-AD"/>
    <property type="match status" value="1"/>
</dbReference>
<evidence type="ECO:0000256" key="5">
    <source>
        <dbReference type="ARBA" id="ARBA00022771"/>
    </source>
</evidence>
<keyword evidence="6 12" id="KW-0862">Zinc</keyword>
<dbReference type="FunFam" id="3.30.160.60:FF:000557">
    <property type="entry name" value="zinc finger and SCAN domain-containing protein 29"/>
    <property type="match status" value="1"/>
</dbReference>
<evidence type="ECO:0000259" key="13">
    <source>
        <dbReference type="PROSITE" id="PS50157"/>
    </source>
</evidence>
<protein>
    <submittedName>
        <fullName evidence="15">Uncharacterized protein</fullName>
    </submittedName>
</protein>
<evidence type="ECO:0000256" key="9">
    <source>
        <dbReference type="ARBA" id="ARBA00023163"/>
    </source>
</evidence>
<dbReference type="InterPro" id="IPR013087">
    <property type="entry name" value="Znf_C2H2_type"/>
</dbReference>
<comment type="subcellular location">
    <subcellularLocation>
        <location evidence="1">Nucleus</location>
    </subcellularLocation>
</comment>
<feature type="domain" description="C2H2-type" evidence="13">
    <location>
        <begin position="261"/>
        <end position="288"/>
    </location>
</feature>
<evidence type="ECO:0000256" key="7">
    <source>
        <dbReference type="ARBA" id="ARBA00023015"/>
    </source>
</evidence>
<dbReference type="OrthoDB" id="1095242at2759"/>